<dbReference type="Proteomes" id="UP000179807">
    <property type="component" value="Unassembled WGS sequence"/>
</dbReference>
<protein>
    <submittedName>
        <fullName evidence="4">Uncharacterized protein</fullName>
    </submittedName>
</protein>
<evidence type="ECO:0000313" key="5">
    <source>
        <dbReference type="Proteomes" id="UP000179807"/>
    </source>
</evidence>
<dbReference type="RefSeq" id="XP_068349847.1">
    <property type="nucleotide sequence ID" value="XM_068511240.1"/>
</dbReference>
<gene>
    <name evidence="4" type="ORF">TRFO_37122</name>
</gene>
<dbReference type="SMART" id="SM00248">
    <property type="entry name" value="ANK"/>
    <property type="match status" value="2"/>
</dbReference>
<evidence type="ECO:0000256" key="3">
    <source>
        <dbReference type="PROSITE-ProRule" id="PRU00023"/>
    </source>
</evidence>
<feature type="repeat" description="ANK" evidence="3">
    <location>
        <begin position="32"/>
        <end position="64"/>
    </location>
</feature>
<dbReference type="OrthoDB" id="539213at2759"/>
<dbReference type="Pfam" id="PF12796">
    <property type="entry name" value="Ank_2"/>
    <property type="match status" value="1"/>
</dbReference>
<dbReference type="Gene3D" id="1.25.40.20">
    <property type="entry name" value="Ankyrin repeat-containing domain"/>
    <property type="match status" value="1"/>
</dbReference>
<keyword evidence="1" id="KW-0677">Repeat</keyword>
<feature type="repeat" description="ANK" evidence="3">
    <location>
        <begin position="65"/>
        <end position="97"/>
    </location>
</feature>
<proteinExistence type="predicted"/>
<dbReference type="PANTHER" id="PTHR24198:SF165">
    <property type="entry name" value="ANKYRIN REPEAT-CONTAINING PROTEIN-RELATED"/>
    <property type="match status" value="1"/>
</dbReference>
<comment type="caution">
    <text evidence="4">The sequence shown here is derived from an EMBL/GenBank/DDBJ whole genome shotgun (WGS) entry which is preliminary data.</text>
</comment>
<dbReference type="SUPFAM" id="SSF48403">
    <property type="entry name" value="Ankyrin repeat"/>
    <property type="match status" value="1"/>
</dbReference>
<dbReference type="GeneID" id="94845944"/>
<evidence type="ECO:0000256" key="1">
    <source>
        <dbReference type="ARBA" id="ARBA00022737"/>
    </source>
</evidence>
<dbReference type="InterPro" id="IPR002110">
    <property type="entry name" value="Ankyrin_rpt"/>
</dbReference>
<keyword evidence="5" id="KW-1185">Reference proteome</keyword>
<organism evidence="4 5">
    <name type="scientific">Tritrichomonas foetus</name>
    <dbReference type="NCBI Taxonomy" id="1144522"/>
    <lineage>
        <taxon>Eukaryota</taxon>
        <taxon>Metamonada</taxon>
        <taxon>Parabasalia</taxon>
        <taxon>Tritrichomonadida</taxon>
        <taxon>Tritrichomonadidae</taxon>
        <taxon>Tritrichomonas</taxon>
    </lineage>
</organism>
<reference evidence="4" key="1">
    <citation type="submission" date="2016-10" db="EMBL/GenBank/DDBJ databases">
        <authorList>
            <person name="Benchimol M."/>
            <person name="Almeida L.G."/>
            <person name="Vasconcelos A.T."/>
            <person name="Perreira-Neves A."/>
            <person name="Rosa I.A."/>
            <person name="Tasca T."/>
            <person name="Bogo M.R."/>
            <person name="de Souza W."/>
        </authorList>
    </citation>
    <scope>NUCLEOTIDE SEQUENCE [LARGE SCALE GENOMIC DNA]</scope>
    <source>
        <strain evidence="4">K</strain>
    </source>
</reference>
<name>A0A1J4JBZ6_9EUKA</name>
<dbReference type="VEuPathDB" id="TrichDB:TRFO_37122"/>
<dbReference type="EMBL" id="MLAK01001159">
    <property type="protein sequence ID" value="OHS96710.1"/>
    <property type="molecule type" value="Genomic_DNA"/>
</dbReference>
<evidence type="ECO:0000313" key="4">
    <source>
        <dbReference type="EMBL" id="OHS96710.1"/>
    </source>
</evidence>
<dbReference type="PANTHER" id="PTHR24198">
    <property type="entry name" value="ANKYRIN REPEAT AND PROTEIN KINASE DOMAIN-CONTAINING PROTEIN"/>
    <property type="match status" value="1"/>
</dbReference>
<evidence type="ECO:0000256" key="2">
    <source>
        <dbReference type="ARBA" id="ARBA00023043"/>
    </source>
</evidence>
<sequence length="131" mass="14919">MEKLYQAAQSGNLNSIKNSLKRNINLDTPNAQNWTLLHFACFGGQSEVVRFLIEKDVNVNSRTNEGVTPLHLASQIGNEFLIAILVEAGAIIDTRDVFSIIQNVYFLYSKCSITLHQYNYDKNLIFVFQFE</sequence>
<dbReference type="AlphaFoldDB" id="A0A1J4JBZ6"/>
<keyword evidence="2 3" id="KW-0040">ANK repeat</keyword>
<accession>A0A1J4JBZ6</accession>
<dbReference type="InterPro" id="IPR036770">
    <property type="entry name" value="Ankyrin_rpt-contain_sf"/>
</dbReference>
<dbReference type="PROSITE" id="PS50297">
    <property type="entry name" value="ANK_REP_REGION"/>
    <property type="match status" value="2"/>
</dbReference>
<dbReference type="PROSITE" id="PS50088">
    <property type="entry name" value="ANK_REPEAT"/>
    <property type="match status" value="2"/>
</dbReference>